<dbReference type="PROSITE" id="PS51186">
    <property type="entry name" value="GNAT"/>
    <property type="match status" value="1"/>
</dbReference>
<feature type="domain" description="N-acetyltransferase" evidence="1">
    <location>
        <begin position="20"/>
        <end position="203"/>
    </location>
</feature>
<dbReference type="RefSeq" id="WP_378600867.1">
    <property type="nucleotide sequence ID" value="NZ_JBHSQN010000002.1"/>
</dbReference>
<comment type="caution">
    <text evidence="2">The sequence shown here is derived from an EMBL/GenBank/DDBJ whole genome shotgun (WGS) entry which is preliminary data.</text>
</comment>
<dbReference type="InterPro" id="IPR016181">
    <property type="entry name" value="Acyl_CoA_acyltransferase"/>
</dbReference>
<organism evidence="2 3">
    <name type="scientific">Nocardia lasii</name>
    <dbReference type="NCBI Taxonomy" id="1616107"/>
    <lineage>
        <taxon>Bacteria</taxon>
        <taxon>Bacillati</taxon>
        <taxon>Actinomycetota</taxon>
        <taxon>Actinomycetes</taxon>
        <taxon>Mycobacteriales</taxon>
        <taxon>Nocardiaceae</taxon>
        <taxon>Nocardia</taxon>
    </lineage>
</organism>
<keyword evidence="2" id="KW-0012">Acyltransferase</keyword>
<name>A0ABW1JNR0_9NOCA</name>
<protein>
    <submittedName>
        <fullName evidence="2">GNAT family N-acetyltransferase</fullName>
        <ecNumber evidence="2">2.3.-.-</ecNumber>
    </submittedName>
</protein>
<keyword evidence="2" id="KW-0808">Transferase</keyword>
<dbReference type="SUPFAM" id="SSF55729">
    <property type="entry name" value="Acyl-CoA N-acyltransferases (Nat)"/>
    <property type="match status" value="2"/>
</dbReference>
<keyword evidence="3" id="KW-1185">Reference proteome</keyword>
<dbReference type="Pfam" id="PF13302">
    <property type="entry name" value="Acetyltransf_3"/>
    <property type="match status" value="1"/>
</dbReference>
<proteinExistence type="predicted"/>
<dbReference type="Gene3D" id="3.40.630.30">
    <property type="match status" value="2"/>
</dbReference>
<dbReference type="PANTHER" id="PTHR43441:SF10">
    <property type="entry name" value="ACETYLTRANSFERASE"/>
    <property type="match status" value="1"/>
</dbReference>
<dbReference type="Proteomes" id="UP001596223">
    <property type="component" value="Unassembled WGS sequence"/>
</dbReference>
<dbReference type="PANTHER" id="PTHR43441">
    <property type="entry name" value="RIBOSOMAL-PROTEIN-SERINE ACETYLTRANSFERASE"/>
    <property type="match status" value="1"/>
</dbReference>
<dbReference type="InterPro" id="IPR000182">
    <property type="entry name" value="GNAT_dom"/>
</dbReference>
<evidence type="ECO:0000259" key="1">
    <source>
        <dbReference type="PROSITE" id="PS51186"/>
    </source>
</evidence>
<evidence type="ECO:0000313" key="2">
    <source>
        <dbReference type="EMBL" id="MFC6010660.1"/>
    </source>
</evidence>
<dbReference type="EC" id="2.3.-.-" evidence="2"/>
<sequence length="441" mass="48508">MSASYASLRLGPVRVDGVTALLRPPRFDDFDAWRRLRLRDRDELEPFWFSSPLTWDQRHSRAQWVRECLAAASEAAAGRRIGTVLEIDGQFAGQIELVGIDPRTRAAELSVWVDAEVGRRGVTGLAGAMLLDFAFAEASLERVTAPVAVTNVDARRAVRKYWAREAVLTRYFDVGGRRIDHELWALTRDRLPEGGLVAELLAAHPGATRTSVPAPAPVRGRPIPRTTVLCVRARQLLGRVRHLADPLRGSRPISVYDDKQHVTVRSWRPRDFLHDTEHPTAGTALPTTSSVAAARRRRTPRAWWCGALASRAGLRSSHGLVFTVEHEGRRVGTCRLFDQDMFDRNVRAAVAISPATDPAIAATALRMLIAHATEQLGIWRVALTVPTSDRTGAAVAMSAGLHHEGTLHRFRGSDGTFTDHDLWAFSTAPDHVTADTGGALP</sequence>
<dbReference type="InterPro" id="IPR051908">
    <property type="entry name" value="Ribosomal_N-acetyltransferase"/>
</dbReference>
<accession>A0ABW1JNR0</accession>
<gene>
    <name evidence="2" type="ORF">ACFP3H_06315</name>
</gene>
<dbReference type="GO" id="GO:0016746">
    <property type="term" value="F:acyltransferase activity"/>
    <property type="evidence" value="ECO:0007669"/>
    <property type="project" value="UniProtKB-KW"/>
</dbReference>
<evidence type="ECO:0000313" key="3">
    <source>
        <dbReference type="Proteomes" id="UP001596223"/>
    </source>
</evidence>
<dbReference type="EMBL" id="JBHSQN010000002">
    <property type="protein sequence ID" value="MFC6010660.1"/>
    <property type="molecule type" value="Genomic_DNA"/>
</dbReference>
<reference evidence="3" key="1">
    <citation type="journal article" date="2019" name="Int. J. Syst. Evol. Microbiol.">
        <title>The Global Catalogue of Microorganisms (GCM) 10K type strain sequencing project: providing services to taxonomists for standard genome sequencing and annotation.</title>
        <authorList>
            <consortium name="The Broad Institute Genomics Platform"/>
            <consortium name="The Broad Institute Genome Sequencing Center for Infectious Disease"/>
            <person name="Wu L."/>
            <person name="Ma J."/>
        </authorList>
    </citation>
    <scope>NUCLEOTIDE SEQUENCE [LARGE SCALE GENOMIC DNA]</scope>
    <source>
        <strain evidence="3">CCUG 36956</strain>
    </source>
</reference>